<dbReference type="Gene3D" id="3.60.15.10">
    <property type="entry name" value="Ribonuclease Z/Hydroxyacylglutathione hydrolase-like"/>
    <property type="match status" value="1"/>
</dbReference>
<keyword evidence="4" id="KW-1185">Reference proteome</keyword>
<dbReference type="InterPro" id="IPR001279">
    <property type="entry name" value="Metallo-B-lactamas"/>
</dbReference>
<evidence type="ECO:0000256" key="1">
    <source>
        <dbReference type="SAM" id="MobiDB-lite"/>
    </source>
</evidence>
<feature type="region of interest" description="Disordered" evidence="1">
    <location>
        <begin position="114"/>
        <end position="161"/>
    </location>
</feature>
<dbReference type="Proteomes" id="UP001583186">
    <property type="component" value="Unassembled WGS sequence"/>
</dbReference>
<comment type="caution">
    <text evidence="3">The sequence shown here is derived from an EMBL/GenBank/DDBJ whole genome shotgun (WGS) entry which is preliminary data.</text>
</comment>
<accession>A0ABR3YGB9</accession>
<dbReference type="InterPro" id="IPR036866">
    <property type="entry name" value="RibonucZ/Hydroxyglut_hydro"/>
</dbReference>
<dbReference type="SUPFAM" id="SSF56281">
    <property type="entry name" value="Metallo-hydrolase/oxidoreductase"/>
    <property type="match status" value="1"/>
</dbReference>
<name>A0ABR3YGB9_9PEZI</name>
<reference evidence="3 4" key="1">
    <citation type="journal article" date="2024" name="IMA Fungus">
        <title>IMA Genome - F19 : A genome assembly and annotation guide to empower mycologists, including annotated draft genome sequences of Ceratocystis pirilliformis, Diaporthe australafricana, Fusarium ophioides, Paecilomyces lecythidis, and Sporothrix stenoceras.</title>
        <authorList>
            <person name="Aylward J."/>
            <person name="Wilson A.M."/>
            <person name="Visagie C.M."/>
            <person name="Spraker J."/>
            <person name="Barnes I."/>
            <person name="Buitendag C."/>
            <person name="Ceriani C."/>
            <person name="Del Mar Angel L."/>
            <person name="du Plessis D."/>
            <person name="Fuchs T."/>
            <person name="Gasser K."/>
            <person name="Kramer D."/>
            <person name="Li W."/>
            <person name="Munsamy K."/>
            <person name="Piso A."/>
            <person name="Price J.L."/>
            <person name="Sonnekus B."/>
            <person name="Thomas C."/>
            <person name="van der Nest A."/>
            <person name="van Dijk A."/>
            <person name="van Heerden A."/>
            <person name="van Vuuren N."/>
            <person name="Yilmaz N."/>
            <person name="Duong T.A."/>
            <person name="van der Merwe N.A."/>
            <person name="Wingfield M.J."/>
            <person name="Wingfield B.D."/>
        </authorList>
    </citation>
    <scope>NUCLEOTIDE SEQUENCE [LARGE SCALE GENOMIC DNA]</scope>
    <source>
        <strain evidence="3 4">CMW 5346</strain>
    </source>
</reference>
<dbReference type="EMBL" id="JAWCUI010000131">
    <property type="protein sequence ID" value="KAL1887282.1"/>
    <property type="molecule type" value="Genomic_DNA"/>
</dbReference>
<dbReference type="InterPro" id="IPR050114">
    <property type="entry name" value="UPF0173_UPF0282_UlaG_hydrolase"/>
</dbReference>
<evidence type="ECO:0000313" key="3">
    <source>
        <dbReference type="EMBL" id="KAL1887282.1"/>
    </source>
</evidence>
<evidence type="ECO:0000259" key="2">
    <source>
        <dbReference type="Pfam" id="PF00753"/>
    </source>
</evidence>
<feature type="domain" description="Metallo-beta-lactamase" evidence="2">
    <location>
        <begin position="48"/>
        <end position="157"/>
    </location>
</feature>
<evidence type="ECO:0000313" key="4">
    <source>
        <dbReference type="Proteomes" id="UP001583186"/>
    </source>
</evidence>
<dbReference type="PANTHER" id="PTHR43546:SF3">
    <property type="entry name" value="UPF0173 METAL-DEPENDENT HYDROLASE MJ1163"/>
    <property type="match status" value="1"/>
</dbReference>
<sequence length="368" mass="39879">MAEPVSLEWFGASTFRLKANGIVIFLDAWIERPSSIPTYLKIEDVVHCDYIFISHAHFDHLPGADRLAKATGATIIANGEAIAVMRDAGVPESQLLAVAGGERIPLFTKEQRNEAVRKAGTPGPSGAPGPLASPGPTGPGGPPGPPHGPPGPPTPDPGNAKITVHAWPALHCLGVSADHTKFPEFIDTATRYEGSASHECTLDLTRGLTYGLGNLLKLPHLPPQIPQAARPFFEYMKDRDSHRYSFFDGGQMLFNFLLGEKTLLWSGHLGAYEGIMRDLEPKPDVAILGIAGRANLNGRPFDGSAAEFAVKEIKWLGEPAKVIWCLHDQAPLSPKWIDTKAATELVQKETKTRIVDLEHDVLYNIDSM</sequence>
<gene>
    <name evidence="3" type="ORF">Sste5346_010313</name>
</gene>
<protein>
    <recommendedName>
        <fullName evidence="2">Metallo-beta-lactamase domain-containing protein</fullName>
    </recommendedName>
</protein>
<organism evidence="3 4">
    <name type="scientific">Sporothrix stenoceras</name>
    <dbReference type="NCBI Taxonomy" id="5173"/>
    <lineage>
        <taxon>Eukaryota</taxon>
        <taxon>Fungi</taxon>
        <taxon>Dikarya</taxon>
        <taxon>Ascomycota</taxon>
        <taxon>Pezizomycotina</taxon>
        <taxon>Sordariomycetes</taxon>
        <taxon>Sordariomycetidae</taxon>
        <taxon>Ophiostomatales</taxon>
        <taxon>Ophiostomataceae</taxon>
        <taxon>Sporothrix</taxon>
    </lineage>
</organism>
<feature type="compositionally biased region" description="Pro residues" evidence="1">
    <location>
        <begin position="125"/>
        <end position="156"/>
    </location>
</feature>
<dbReference type="PANTHER" id="PTHR43546">
    <property type="entry name" value="UPF0173 METAL-DEPENDENT HYDROLASE MJ1163-RELATED"/>
    <property type="match status" value="1"/>
</dbReference>
<proteinExistence type="predicted"/>
<dbReference type="Pfam" id="PF00753">
    <property type="entry name" value="Lactamase_B"/>
    <property type="match status" value="1"/>
</dbReference>